<organism evidence="1 2">
    <name type="scientific">[Candida] jaroonii</name>
    <dbReference type="NCBI Taxonomy" id="467808"/>
    <lineage>
        <taxon>Eukaryota</taxon>
        <taxon>Fungi</taxon>
        <taxon>Dikarya</taxon>
        <taxon>Ascomycota</taxon>
        <taxon>Saccharomycotina</taxon>
        <taxon>Pichiomycetes</taxon>
        <taxon>Debaryomycetaceae</taxon>
        <taxon>Yamadazyma</taxon>
    </lineage>
</organism>
<keyword evidence="2" id="KW-1185">Reference proteome</keyword>
<evidence type="ECO:0000313" key="1">
    <source>
        <dbReference type="EMBL" id="CAH6722544.1"/>
    </source>
</evidence>
<evidence type="ECO:0000313" key="2">
    <source>
        <dbReference type="Proteomes" id="UP001152531"/>
    </source>
</evidence>
<dbReference type="Proteomes" id="UP001152531">
    <property type="component" value="Unassembled WGS sequence"/>
</dbReference>
<accession>A0ACA9YD73</accession>
<dbReference type="EMBL" id="CALSDN010000010">
    <property type="protein sequence ID" value="CAH6722544.1"/>
    <property type="molecule type" value="Genomic_DNA"/>
</dbReference>
<protein>
    <submittedName>
        <fullName evidence="1">Uncharacterized protein</fullName>
    </submittedName>
</protein>
<sequence length="159" mass="18807">MKHHDTNNHETNNHQVNHHDMNNNQLKSHYLFNLLHTSPNYLRSNISIKLSKFNHEKSIKYPESWEDGSRICVNCGILFIPGLNVKISHNKDIIYHCSRCDYETKFPISEPMELKPTIEKSITKNKAKDRKKKRNQSLHNLLQQKKKPTDTLNLMEFMN</sequence>
<comment type="caution">
    <text evidence="1">The sequence shown here is derived from an EMBL/GenBank/DDBJ whole genome shotgun (WGS) entry which is preliminary data.</text>
</comment>
<reference evidence="1" key="1">
    <citation type="submission" date="2022-06" db="EMBL/GenBank/DDBJ databases">
        <authorList>
            <person name="Legras J.-L."/>
            <person name="Devillers H."/>
            <person name="Grondin C."/>
        </authorList>
    </citation>
    <scope>NUCLEOTIDE SEQUENCE</scope>
    <source>
        <strain evidence="1">CLIB 1444</strain>
    </source>
</reference>
<proteinExistence type="predicted"/>
<name>A0ACA9YD73_9ASCO</name>
<gene>
    <name evidence="1" type="ORF">CLIB1444_10S00848</name>
</gene>